<dbReference type="GO" id="GO:0050479">
    <property type="term" value="F:glyceryl-ether monooxygenase activity"/>
    <property type="evidence" value="ECO:0007669"/>
    <property type="project" value="UniProtKB-EC"/>
</dbReference>
<dbReference type="InterPro" id="IPR051689">
    <property type="entry name" value="Sterol_desaturase/TMEM195"/>
</dbReference>
<keyword evidence="5 14" id="KW-1133">Transmembrane helix</keyword>
<comment type="catalytic activity">
    <reaction evidence="13">
        <text>1-O-(1,2-saturated-alkyl)-sn-glycerol + (6R)-L-erythro-5,6,7,8-tetrahydrobiopterin + O2 = a 1-(1-hydroxyalkyl)-sn-glycerol + (6R)-L-erythro-6,7-dihydrobiopterin + H2O</text>
        <dbReference type="Rhea" id="RHEA:36255"/>
        <dbReference type="ChEBI" id="CHEBI:15377"/>
        <dbReference type="ChEBI" id="CHEBI:15379"/>
        <dbReference type="ChEBI" id="CHEBI:43120"/>
        <dbReference type="ChEBI" id="CHEBI:59560"/>
        <dbReference type="ChEBI" id="CHEBI:73418"/>
        <dbReference type="ChEBI" id="CHEBI:83957"/>
        <dbReference type="EC" id="1.14.16.5"/>
    </reaction>
</comment>
<evidence type="ECO:0000256" key="7">
    <source>
        <dbReference type="ARBA" id="ARBA00023004"/>
    </source>
</evidence>
<name>A0A8K0P3Y9_LADFU</name>
<reference evidence="17" key="2">
    <citation type="submission" date="2017-10" db="EMBL/GenBank/DDBJ databases">
        <title>Ladona fulva Genome sequencing and assembly.</title>
        <authorList>
            <person name="Murali S."/>
            <person name="Richards S."/>
            <person name="Bandaranaike D."/>
            <person name="Bellair M."/>
            <person name="Blankenburg K."/>
            <person name="Chao H."/>
            <person name="Dinh H."/>
            <person name="Doddapaneni H."/>
            <person name="Dugan-Rocha S."/>
            <person name="Elkadiri S."/>
            <person name="Gnanaolivu R."/>
            <person name="Hernandez B."/>
            <person name="Skinner E."/>
            <person name="Javaid M."/>
            <person name="Lee S."/>
            <person name="Li M."/>
            <person name="Ming W."/>
            <person name="Munidasa M."/>
            <person name="Muniz J."/>
            <person name="Nguyen L."/>
            <person name="Hughes D."/>
            <person name="Osuji N."/>
            <person name="Pu L.-L."/>
            <person name="Puazo M."/>
            <person name="Qu C."/>
            <person name="Quiroz J."/>
            <person name="Raj R."/>
            <person name="Weissenberger G."/>
            <person name="Xin Y."/>
            <person name="Zou X."/>
            <person name="Han Y."/>
            <person name="Worley K."/>
            <person name="Muzny D."/>
            <person name="Gibbs R."/>
        </authorList>
    </citation>
    <scope>NUCLEOTIDE SEQUENCE</scope>
    <source>
        <strain evidence="17">Sampled in the wild</strain>
    </source>
</reference>
<gene>
    <name evidence="17" type="ORF">J437_LFUL000185</name>
</gene>
<keyword evidence="3 14" id="KW-0812">Transmembrane</keyword>
<dbReference type="EC" id="1.14.16.5" evidence="11"/>
<evidence type="ECO:0000256" key="13">
    <source>
        <dbReference type="ARBA" id="ARBA00047556"/>
    </source>
</evidence>
<dbReference type="Proteomes" id="UP000792457">
    <property type="component" value="Unassembled WGS sequence"/>
</dbReference>
<evidence type="ECO:0000256" key="11">
    <source>
        <dbReference type="ARBA" id="ARBA00039026"/>
    </source>
</evidence>
<feature type="domain" description="Alkylglycerol monooxygenase C-terminal" evidence="16">
    <location>
        <begin position="332"/>
        <end position="406"/>
    </location>
</feature>
<feature type="transmembrane region" description="Helical" evidence="14">
    <location>
        <begin position="411"/>
        <end position="432"/>
    </location>
</feature>
<evidence type="ECO:0000256" key="12">
    <source>
        <dbReference type="ARBA" id="ARBA00040992"/>
    </source>
</evidence>
<evidence type="ECO:0000256" key="8">
    <source>
        <dbReference type="ARBA" id="ARBA00023098"/>
    </source>
</evidence>
<dbReference type="GO" id="GO:0005789">
    <property type="term" value="C:endoplasmic reticulum membrane"/>
    <property type="evidence" value="ECO:0007669"/>
    <property type="project" value="UniProtKB-SubCell"/>
</dbReference>
<evidence type="ECO:0000256" key="3">
    <source>
        <dbReference type="ARBA" id="ARBA00022692"/>
    </source>
</evidence>
<dbReference type="EMBL" id="KZ308556">
    <property type="protein sequence ID" value="KAG8231468.1"/>
    <property type="molecule type" value="Genomic_DNA"/>
</dbReference>
<dbReference type="InterPro" id="IPR006694">
    <property type="entry name" value="Fatty_acid_hydroxylase"/>
</dbReference>
<comment type="caution">
    <text evidence="17">The sequence shown here is derived from an EMBL/GenBank/DDBJ whole genome shotgun (WGS) entry which is preliminary data.</text>
</comment>
<dbReference type="InterPro" id="IPR056853">
    <property type="entry name" value="AGMP_C"/>
</dbReference>
<reference evidence="17" key="1">
    <citation type="submission" date="2013-04" db="EMBL/GenBank/DDBJ databases">
        <authorList>
            <person name="Qu J."/>
            <person name="Murali S.C."/>
            <person name="Bandaranaike D."/>
            <person name="Bellair M."/>
            <person name="Blankenburg K."/>
            <person name="Chao H."/>
            <person name="Dinh H."/>
            <person name="Doddapaneni H."/>
            <person name="Downs B."/>
            <person name="Dugan-Rocha S."/>
            <person name="Elkadiri S."/>
            <person name="Gnanaolivu R.D."/>
            <person name="Hernandez B."/>
            <person name="Javaid M."/>
            <person name="Jayaseelan J.C."/>
            <person name="Lee S."/>
            <person name="Li M."/>
            <person name="Ming W."/>
            <person name="Munidasa M."/>
            <person name="Muniz J."/>
            <person name="Nguyen L."/>
            <person name="Ongeri F."/>
            <person name="Osuji N."/>
            <person name="Pu L.-L."/>
            <person name="Puazo M."/>
            <person name="Qu C."/>
            <person name="Quiroz J."/>
            <person name="Raj R."/>
            <person name="Weissenberger G."/>
            <person name="Xin Y."/>
            <person name="Zou X."/>
            <person name="Han Y."/>
            <person name="Richards S."/>
            <person name="Worley K."/>
            <person name="Muzny D."/>
            <person name="Gibbs R."/>
        </authorList>
    </citation>
    <scope>NUCLEOTIDE SEQUENCE</scope>
    <source>
        <strain evidence="17">Sampled in the wild</strain>
    </source>
</reference>
<dbReference type="GO" id="GO:0008610">
    <property type="term" value="P:lipid biosynthetic process"/>
    <property type="evidence" value="ECO:0007669"/>
    <property type="project" value="InterPro"/>
</dbReference>
<dbReference type="PANTHER" id="PTHR21624">
    <property type="entry name" value="STEROL DESATURASE-RELATED PROTEIN"/>
    <property type="match status" value="1"/>
</dbReference>
<evidence type="ECO:0000256" key="9">
    <source>
        <dbReference type="ARBA" id="ARBA00023136"/>
    </source>
</evidence>
<keyword evidence="6" id="KW-0560">Oxidoreductase</keyword>
<evidence type="ECO:0000259" key="15">
    <source>
        <dbReference type="Pfam" id="PF04116"/>
    </source>
</evidence>
<evidence type="ECO:0000256" key="6">
    <source>
        <dbReference type="ARBA" id="ARBA00023002"/>
    </source>
</evidence>
<evidence type="ECO:0000256" key="10">
    <source>
        <dbReference type="ARBA" id="ARBA00038190"/>
    </source>
</evidence>
<evidence type="ECO:0000313" key="18">
    <source>
        <dbReference type="Proteomes" id="UP000792457"/>
    </source>
</evidence>
<evidence type="ECO:0000256" key="2">
    <source>
        <dbReference type="ARBA" id="ARBA00004477"/>
    </source>
</evidence>
<dbReference type="GO" id="GO:0005506">
    <property type="term" value="F:iron ion binding"/>
    <property type="evidence" value="ECO:0007669"/>
    <property type="project" value="InterPro"/>
</dbReference>
<feature type="domain" description="Fatty acid hydroxylase" evidence="15">
    <location>
        <begin position="114"/>
        <end position="245"/>
    </location>
</feature>
<evidence type="ECO:0000256" key="14">
    <source>
        <dbReference type="SAM" id="Phobius"/>
    </source>
</evidence>
<evidence type="ECO:0000256" key="4">
    <source>
        <dbReference type="ARBA" id="ARBA00022824"/>
    </source>
</evidence>
<keyword evidence="9 14" id="KW-0472">Membrane</keyword>
<evidence type="ECO:0000256" key="5">
    <source>
        <dbReference type="ARBA" id="ARBA00022989"/>
    </source>
</evidence>
<organism evidence="17 18">
    <name type="scientific">Ladona fulva</name>
    <name type="common">Scarce chaser dragonfly</name>
    <name type="synonym">Libellula fulva</name>
    <dbReference type="NCBI Taxonomy" id="123851"/>
    <lineage>
        <taxon>Eukaryota</taxon>
        <taxon>Metazoa</taxon>
        <taxon>Ecdysozoa</taxon>
        <taxon>Arthropoda</taxon>
        <taxon>Hexapoda</taxon>
        <taxon>Insecta</taxon>
        <taxon>Pterygota</taxon>
        <taxon>Palaeoptera</taxon>
        <taxon>Odonata</taxon>
        <taxon>Epiprocta</taxon>
        <taxon>Anisoptera</taxon>
        <taxon>Libelluloidea</taxon>
        <taxon>Libellulidae</taxon>
        <taxon>Ladona</taxon>
    </lineage>
</organism>
<comment type="similarity">
    <text evidence="10">Belongs to the sterol desaturase family. TMEM195 subfamily.</text>
</comment>
<sequence length="442" mass="51631">MNVSTEWPSSVGLRRFFYATTPSEGSYETAQRVPEIFRESWPYFLAFVLLENIVLRLQRKPTHRLNDSITSLSHGIFLETGRIISRGTESSAYILIHERWRLVDLPWDSPLTWYIALLATDFCYYWVHRASHEVHLLWAQHQVHHSSEEYNLAVGLRQSLLHSWCGMIFYLPMALFIPPSQFLTHQQFSLLYQFWMHTDAIKTLGPLEWVLNTPKHHRVHHGCNLYCLDKNYGGFLIIWDRIFGTFAEEKEGEEIIYGLVMNQPSFNPLWLQVFYNQNIIDKWRAVNGWQNKLAAIWKGPSWSPGLPRLGAEEYKIDVKYRQKFDVHLPLWCNLYLLMHFIIVVIGFQELAIRHMGMSPLVVLWFAGYILISLTSIGMLFENRPNASSFEFLRCLLFVTYVQHYGTPAVGSLLSVLQVLFALSATFWALQLLKILQIKIKTS</sequence>
<dbReference type="GO" id="GO:0006643">
    <property type="term" value="P:membrane lipid metabolic process"/>
    <property type="evidence" value="ECO:0007669"/>
    <property type="project" value="TreeGrafter"/>
</dbReference>
<dbReference type="Pfam" id="PF04116">
    <property type="entry name" value="FA_hydroxylase"/>
    <property type="match status" value="1"/>
</dbReference>
<feature type="transmembrane region" description="Helical" evidence="14">
    <location>
        <begin position="360"/>
        <end position="380"/>
    </location>
</feature>
<keyword evidence="7" id="KW-0408">Iron</keyword>
<keyword evidence="18" id="KW-1185">Reference proteome</keyword>
<evidence type="ECO:0000313" key="17">
    <source>
        <dbReference type="EMBL" id="KAG8231468.1"/>
    </source>
</evidence>
<evidence type="ECO:0000259" key="16">
    <source>
        <dbReference type="Pfam" id="PF24858"/>
    </source>
</evidence>
<dbReference type="Pfam" id="PF24858">
    <property type="entry name" value="AGMP_C"/>
    <property type="match status" value="1"/>
</dbReference>
<keyword evidence="4" id="KW-0256">Endoplasmic reticulum</keyword>
<proteinExistence type="inferred from homology"/>
<evidence type="ECO:0000256" key="1">
    <source>
        <dbReference type="ARBA" id="ARBA00001962"/>
    </source>
</evidence>
<comment type="cofactor">
    <cofactor evidence="1">
        <name>Fe cation</name>
        <dbReference type="ChEBI" id="CHEBI:24875"/>
    </cofactor>
</comment>
<accession>A0A8K0P3Y9</accession>
<dbReference type="PANTHER" id="PTHR21624:SF1">
    <property type="entry name" value="ALKYLGLYCEROL MONOOXYGENASE"/>
    <property type="match status" value="1"/>
</dbReference>
<keyword evidence="8" id="KW-0443">Lipid metabolism</keyword>
<protein>
    <recommendedName>
        <fullName evidence="12">Alkylglycerol monooxygenase</fullName>
        <ecNumber evidence="11">1.14.16.5</ecNumber>
    </recommendedName>
</protein>
<dbReference type="AlphaFoldDB" id="A0A8K0P3Y9"/>
<dbReference type="OrthoDB" id="6354873at2759"/>
<feature type="transmembrane region" description="Helical" evidence="14">
    <location>
        <begin position="328"/>
        <end position="348"/>
    </location>
</feature>
<comment type="subcellular location">
    <subcellularLocation>
        <location evidence="2">Endoplasmic reticulum membrane</location>
        <topology evidence="2">Multi-pass membrane protein</topology>
    </subcellularLocation>
</comment>